<evidence type="ECO:0000256" key="2">
    <source>
        <dbReference type="ARBA" id="ARBA00012513"/>
    </source>
</evidence>
<keyword evidence="14" id="KW-1185">Reference proteome</keyword>
<organism evidence="13 14">
    <name type="scientific">Rhodotorula taiwanensis</name>
    <dbReference type="NCBI Taxonomy" id="741276"/>
    <lineage>
        <taxon>Eukaryota</taxon>
        <taxon>Fungi</taxon>
        <taxon>Dikarya</taxon>
        <taxon>Basidiomycota</taxon>
        <taxon>Pucciniomycotina</taxon>
        <taxon>Microbotryomycetes</taxon>
        <taxon>Sporidiobolales</taxon>
        <taxon>Sporidiobolaceae</taxon>
        <taxon>Rhodotorula</taxon>
    </lineage>
</organism>
<dbReference type="SUPFAM" id="SSF103243">
    <property type="entry name" value="KA1-like"/>
    <property type="match status" value="1"/>
</dbReference>
<dbReference type="STRING" id="741276.A0A2S5BAS6"/>
<dbReference type="InterPro" id="IPR032270">
    <property type="entry name" value="AMPK_C"/>
</dbReference>
<evidence type="ECO:0000256" key="10">
    <source>
        <dbReference type="PROSITE-ProRule" id="PRU10141"/>
    </source>
</evidence>
<dbReference type="PROSITE" id="PS00108">
    <property type="entry name" value="PROTEIN_KINASE_ST"/>
    <property type="match status" value="1"/>
</dbReference>
<dbReference type="Proteomes" id="UP000237144">
    <property type="component" value="Unassembled WGS sequence"/>
</dbReference>
<dbReference type="PANTHER" id="PTHR24346">
    <property type="entry name" value="MAP/MICROTUBULE AFFINITY-REGULATING KINASE"/>
    <property type="match status" value="1"/>
</dbReference>
<dbReference type="SUPFAM" id="SSF56112">
    <property type="entry name" value="Protein kinase-like (PK-like)"/>
    <property type="match status" value="1"/>
</dbReference>
<dbReference type="OrthoDB" id="193931at2759"/>
<evidence type="ECO:0000256" key="6">
    <source>
        <dbReference type="ARBA" id="ARBA00022777"/>
    </source>
</evidence>
<dbReference type="FunFam" id="1.10.510.10:FF:000407">
    <property type="entry name" value="Non-specific serine/threonine protein kinase"/>
    <property type="match status" value="1"/>
</dbReference>
<protein>
    <recommendedName>
        <fullName evidence="2">non-specific serine/threonine protein kinase</fullName>
        <ecNumber evidence="2">2.7.11.1</ecNumber>
    </recommendedName>
</protein>
<dbReference type="GO" id="GO:0035556">
    <property type="term" value="P:intracellular signal transduction"/>
    <property type="evidence" value="ECO:0007669"/>
    <property type="project" value="TreeGrafter"/>
</dbReference>
<feature type="region of interest" description="Disordered" evidence="11">
    <location>
        <begin position="824"/>
        <end position="862"/>
    </location>
</feature>
<dbReference type="InterPro" id="IPR028375">
    <property type="entry name" value="KA1/Ssp2_C"/>
</dbReference>
<evidence type="ECO:0000259" key="12">
    <source>
        <dbReference type="PROSITE" id="PS50011"/>
    </source>
</evidence>
<comment type="catalytic activity">
    <reaction evidence="8">
        <text>L-threonyl-[protein] + ATP = O-phospho-L-threonyl-[protein] + ADP + H(+)</text>
        <dbReference type="Rhea" id="RHEA:46608"/>
        <dbReference type="Rhea" id="RHEA-COMP:11060"/>
        <dbReference type="Rhea" id="RHEA-COMP:11605"/>
        <dbReference type="ChEBI" id="CHEBI:15378"/>
        <dbReference type="ChEBI" id="CHEBI:30013"/>
        <dbReference type="ChEBI" id="CHEBI:30616"/>
        <dbReference type="ChEBI" id="CHEBI:61977"/>
        <dbReference type="ChEBI" id="CHEBI:456216"/>
        <dbReference type="EC" id="2.7.11.1"/>
    </reaction>
</comment>
<feature type="compositionally biased region" description="Low complexity" evidence="11">
    <location>
        <begin position="579"/>
        <end position="598"/>
    </location>
</feature>
<accession>A0A2S5BAS6</accession>
<dbReference type="Pfam" id="PF16579">
    <property type="entry name" value="AdenylateSensor"/>
    <property type="match status" value="1"/>
</dbReference>
<dbReference type="Pfam" id="PF00069">
    <property type="entry name" value="Pkinase"/>
    <property type="match status" value="1"/>
</dbReference>
<feature type="compositionally biased region" description="Basic and acidic residues" evidence="11">
    <location>
        <begin position="499"/>
        <end position="510"/>
    </location>
</feature>
<dbReference type="InterPro" id="IPR000719">
    <property type="entry name" value="Prot_kinase_dom"/>
</dbReference>
<keyword evidence="3 13" id="KW-0723">Serine/threonine-protein kinase</keyword>
<evidence type="ECO:0000256" key="9">
    <source>
        <dbReference type="ARBA" id="ARBA00048679"/>
    </source>
</evidence>
<reference evidence="13 14" key="1">
    <citation type="journal article" date="2018" name="Front. Microbiol.">
        <title>Prospects for Fungal Bioremediation of Acidic Radioactive Waste Sites: Characterization and Genome Sequence of Rhodotorula taiwanensis MD1149.</title>
        <authorList>
            <person name="Tkavc R."/>
            <person name="Matrosova V.Y."/>
            <person name="Grichenko O.E."/>
            <person name="Gostincar C."/>
            <person name="Volpe R.P."/>
            <person name="Klimenkova P."/>
            <person name="Gaidamakova E.K."/>
            <person name="Zhou C.E."/>
            <person name="Stewart B.J."/>
            <person name="Lyman M.G."/>
            <person name="Malfatti S.A."/>
            <person name="Rubinfeld B."/>
            <person name="Courtot M."/>
            <person name="Singh J."/>
            <person name="Dalgard C.L."/>
            <person name="Hamilton T."/>
            <person name="Frey K.G."/>
            <person name="Gunde-Cimerman N."/>
            <person name="Dugan L."/>
            <person name="Daly M.J."/>
        </authorList>
    </citation>
    <scope>NUCLEOTIDE SEQUENCE [LARGE SCALE GENOMIC DNA]</scope>
    <source>
        <strain evidence="13 14">MD1149</strain>
    </source>
</reference>
<comment type="similarity">
    <text evidence="1">Belongs to the protein kinase superfamily. CAMK Ser/Thr protein kinase family. SNF1 subfamily.</text>
</comment>
<dbReference type="PANTHER" id="PTHR24346:SF110">
    <property type="entry name" value="NON-SPECIFIC SERINE_THREONINE PROTEIN KINASE"/>
    <property type="match status" value="1"/>
</dbReference>
<comment type="catalytic activity">
    <reaction evidence="9">
        <text>L-seryl-[protein] + ATP = O-phospho-L-seryl-[protein] + ADP + H(+)</text>
        <dbReference type="Rhea" id="RHEA:17989"/>
        <dbReference type="Rhea" id="RHEA-COMP:9863"/>
        <dbReference type="Rhea" id="RHEA-COMP:11604"/>
        <dbReference type="ChEBI" id="CHEBI:15378"/>
        <dbReference type="ChEBI" id="CHEBI:29999"/>
        <dbReference type="ChEBI" id="CHEBI:30616"/>
        <dbReference type="ChEBI" id="CHEBI:83421"/>
        <dbReference type="ChEBI" id="CHEBI:456216"/>
        <dbReference type="EC" id="2.7.11.1"/>
    </reaction>
</comment>
<dbReference type="AlphaFoldDB" id="A0A2S5BAS6"/>
<dbReference type="InterPro" id="IPR011009">
    <property type="entry name" value="Kinase-like_dom_sf"/>
</dbReference>
<feature type="region of interest" description="Disordered" evidence="11">
    <location>
        <begin position="766"/>
        <end position="801"/>
    </location>
</feature>
<evidence type="ECO:0000256" key="11">
    <source>
        <dbReference type="SAM" id="MobiDB-lite"/>
    </source>
</evidence>
<feature type="region of interest" description="Disordered" evidence="11">
    <location>
        <begin position="306"/>
        <end position="379"/>
    </location>
</feature>
<dbReference type="PROSITE" id="PS50011">
    <property type="entry name" value="PROTEIN_KINASE_DOM"/>
    <property type="match status" value="1"/>
</dbReference>
<keyword evidence="7 10" id="KW-0067">ATP-binding</keyword>
<dbReference type="GO" id="GO:0004674">
    <property type="term" value="F:protein serine/threonine kinase activity"/>
    <property type="evidence" value="ECO:0007669"/>
    <property type="project" value="UniProtKB-KW"/>
</dbReference>
<feature type="binding site" evidence="10">
    <location>
        <position position="65"/>
    </location>
    <ligand>
        <name>ATP</name>
        <dbReference type="ChEBI" id="CHEBI:30616"/>
    </ligand>
</feature>
<feature type="compositionally biased region" description="Basic and acidic residues" evidence="11">
    <location>
        <begin position="675"/>
        <end position="701"/>
    </location>
</feature>
<feature type="compositionally biased region" description="Low complexity" evidence="11">
    <location>
        <begin position="828"/>
        <end position="848"/>
    </location>
</feature>
<evidence type="ECO:0000256" key="4">
    <source>
        <dbReference type="ARBA" id="ARBA00022679"/>
    </source>
</evidence>
<evidence type="ECO:0000256" key="1">
    <source>
        <dbReference type="ARBA" id="ARBA00006234"/>
    </source>
</evidence>
<feature type="non-terminal residue" evidence="13">
    <location>
        <position position="1"/>
    </location>
</feature>
<evidence type="ECO:0000313" key="14">
    <source>
        <dbReference type="Proteomes" id="UP000237144"/>
    </source>
</evidence>
<dbReference type="GO" id="GO:0005737">
    <property type="term" value="C:cytoplasm"/>
    <property type="evidence" value="ECO:0007669"/>
    <property type="project" value="TreeGrafter"/>
</dbReference>
<evidence type="ECO:0000256" key="5">
    <source>
        <dbReference type="ARBA" id="ARBA00022741"/>
    </source>
</evidence>
<evidence type="ECO:0000313" key="13">
    <source>
        <dbReference type="EMBL" id="POY73879.1"/>
    </source>
</evidence>
<dbReference type="InterPro" id="IPR017441">
    <property type="entry name" value="Protein_kinase_ATP_BS"/>
</dbReference>
<keyword evidence="4 13" id="KW-0808">Transferase</keyword>
<dbReference type="GO" id="GO:0106310">
    <property type="term" value="F:protein serine kinase activity"/>
    <property type="evidence" value="ECO:0007669"/>
    <property type="project" value="RHEA"/>
</dbReference>
<evidence type="ECO:0000256" key="8">
    <source>
        <dbReference type="ARBA" id="ARBA00047899"/>
    </source>
</evidence>
<feature type="compositionally biased region" description="Basic and acidic residues" evidence="11">
    <location>
        <begin position="318"/>
        <end position="340"/>
    </location>
</feature>
<evidence type="ECO:0000256" key="3">
    <source>
        <dbReference type="ARBA" id="ARBA00022527"/>
    </source>
</evidence>
<sequence>SSPDPVASPDHGTIYRECTPSPVTDSWQTVIVETADHHRTTLGTGSFGKVKLARHVKTGLKVAMKFISKRKISTAEMSNRVHREIQYLSLLRHPHIIKLYDVISSPSDIVMVIEYLSGELFDYIVRRGKMPEDEARRFFQQIMSALDYCHSHNIVHRDLKPENLLLDENLNVKIADFGLSNIMRDGDFLKTSCGSPNYAAPEVISGKLYAGPEIDIWSCGVILYVMLCGRLPFDDDHIPLLFKKINGGIFSLPPFLSSEARSLLSRMLTVDSNKRIKLHEIRQLAWFQKDLPKYLFPPLGGPPRVDTDEWRAVGSGESKPEFEHVEHGHGHAGVERRDLGGDDAGSTSGGDEPKTPTGIETPSLARGLGPLTPRDEKGVDEAGIRSALSSLNVAEGPTAANPTPYQAEGARRREWVEGLGVVDQEIVDDLCDKIKELKSDDVWKKLKEGGDKELRIAYQLCRDNKRMMEGSHYDDAEAIQTFYAPPGDPRARQPTTRRKAPEGESKKEAEPPASPSLYTPPNTIAVLDSSLRRPADDAEMQALLAASPGRPLLHRFNSPLRNVAQPLTPTAASHTVADANGSQGQSASQQGSNNASGGSNNGGGSGTGGHSSSANTAKRLRQRWHFGIRSRSEPMEVMLEIYRTLKALKMEWRTRGEDGDEKVDLIGADGATGGREGKEKSRDRPEESEKKRRRREEEERVKKAQELYFVETRCRMDDVMVRMDLQLYRIDDQNYLVDFRNLGYRPIRRASTNAASLSFQRQQQAFSREVSPSTSSITSPALSSGSELPSFPTTPAHAPTMLPANTADELRARHPEILGSRRAGMAMTSGAEPTATSTPASSVPTGSSLSAHNSLNKPPKRRTAAEVSSPYLFLECAVRLIVELASPAAPPAPAAA</sequence>
<evidence type="ECO:0000256" key="7">
    <source>
        <dbReference type="ARBA" id="ARBA00022840"/>
    </source>
</evidence>
<feature type="region of interest" description="Disordered" evidence="11">
    <location>
        <begin position="482"/>
        <end position="522"/>
    </location>
</feature>
<dbReference type="FunFam" id="3.30.200.20:FF:000236">
    <property type="entry name" value="Non-specific serine/threonine protein kinase"/>
    <property type="match status" value="1"/>
</dbReference>
<feature type="region of interest" description="Disordered" evidence="11">
    <location>
        <begin position="661"/>
        <end position="701"/>
    </location>
</feature>
<feature type="domain" description="Protein kinase" evidence="12">
    <location>
        <begin position="36"/>
        <end position="287"/>
    </location>
</feature>
<feature type="compositionally biased region" description="Low complexity" evidence="11">
    <location>
        <begin position="767"/>
        <end position="786"/>
    </location>
</feature>
<feature type="compositionally biased region" description="Gly residues" evidence="11">
    <location>
        <begin position="599"/>
        <end position="609"/>
    </location>
</feature>
<keyword evidence="5 10" id="KW-0547">Nucleotide-binding</keyword>
<dbReference type="InterPro" id="IPR008271">
    <property type="entry name" value="Ser/Thr_kinase_AS"/>
</dbReference>
<dbReference type="Gene3D" id="1.10.510.10">
    <property type="entry name" value="Transferase(Phosphotransferase) domain 1"/>
    <property type="match status" value="1"/>
</dbReference>
<dbReference type="Gene3D" id="1.10.8.10">
    <property type="entry name" value="DNA helicase RuvA subunit, C-terminal domain"/>
    <property type="match status" value="1"/>
</dbReference>
<gene>
    <name evidence="13" type="ORF">BMF94_3049</name>
</gene>
<dbReference type="EMBL" id="PJQD01000033">
    <property type="protein sequence ID" value="POY73879.1"/>
    <property type="molecule type" value="Genomic_DNA"/>
</dbReference>
<dbReference type="SMART" id="SM00220">
    <property type="entry name" value="S_TKc"/>
    <property type="match status" value="1"/>
</dbReference>
<proteinExistence type="inferred from homology"/>
<dbReference type="GO" id="GO:0005524">
    <property type="term" value="F:ATP binding"/>
    <property type="evidence" value="ECO:0007669"/>
    <property type="project" value="UniProtKB-UniRule"/>
</dbReference>
<name>A0A2S5BAS6_9BASI</name>
<dbReference type="CDD" id="cd14079">
    <property type="entry name" value="STKc_AMPK_alpha"/>
    <property type="match status" value="1"/>
</dbReference>
<dbReference type="Gene3D" id="3.30.310.80">
    <property type="entry name" value="Kinase associated domain 1, KA1"/>
    <property type="match status" value="1"/>
</dbReference>
<feature type="region of interest" description="Disordered" evidence="11">
    <location>
        <begin position="572"/>
        <end position="616"/>
    </location>
</feature>
<comment type="caution">
    <text evidence="13">The sequence shown here is derived from an EMBL/GenBank/DDBJ whole genome shotgun (WGS) entry which is preliminary data.</text>
</comment>
<dbReference type="EC" id="2.7.11.1" evidence="2"/>
<keyword evidence="6 13" id="KW-0418">Kinase</keyword>
<dbReference type="PROSITE" id="PS00107">
    <property type="entry name" value="PROTEIN_KINASE_ATP"/>
    <property type="match status" value="1"/>
</dbReference>
<dbReference type="CDD" id="cd12122">
    <property type="entry name" value="AMPKA_C"/>
    <property type="match status" value="1"/>
</dbReference>